<dbReference type="EMBL" id="CAADFV010000015">
    <property type="protein sequence ID" value="VFK53355.1"/>
    <property type="molecule type" value="Genomic_DNA"/>
</dbReference>
<dbReference type="AlphaFoldDB" id="A0A450ZHS4"/>
<proteinExistence type="predicted"/>
<gene>
    <name evidence="3" type="ORF">BECKTUN1418E_GA0071001_101514</name>
    <name evidence="2" type="ORF">BECKTUN1418F_GA0071002_101314</name>
</gene>
<feature type="signal peptide" evidence="1">
    <location>
        <begin position="1"/>
        <end position="23"/>
    </location>
</feature>
<feature type="chain" id="PRO_5036113574" evidence="1">
    <location>
        <begin position="24"/>
        <end position="115"/>
    </location>
</feature>
<evidence type="ECO:0000313" key="2">
    <source>
        <dbReference type="EMBL" id="VFK52761.1"/>
    </source>
</evidence>
<evidence type="ECO:0000256" key="1">
    <source>
        <dbReference type="SAM" id="SignalP"/>
    </source>
</evidence>
<name>A0A450ZHS4_9GAMM</name>
<keyword evidence="1" id="KW-0732">Signal</keyword>
<organism evidence="3">
    <name type="scientific">Candidatus Kentrum sp. TUN</name>
    <dbReference type="NCBI Taxonomy" id="2126343"/>
    <lineage>
        <taxon>Bacteria</taxon>
        <taxon>Pseudomonadati</taxon>
        <taxon>Pseudomonadota</taxon>
        <taxon>Gammaproteobacteria</taxon>
        <taxon>Candidatus Kentrum</taxon>
    </lineage>
</organism>
<reference evidence="3" key="1">
    <citation type="submission" date="2019-02" db="EMBL/GenBank/DDBJ databases">
        <authorList>
            <person name="Gruber-Vodicka R. H."/>
            <person name="Seah K. B. B."/>
        </authorList>
    </citation>
    <scope>NUCLEOTIDE SEQUENCE</scope>
    <source>
        <strain evidence="3">BECK_BY2</strain>
        <strain evidence="2">BECK_BY3</strain>
    </source>
</reference>
<dbReference type="EMBL" id="CAADFY010000013">
    <property type="protein sequence ID" value="VFK52761.1"/>
    <property type="molecule type" value="Genomic_DNA"/>
</dbReference>
<sequence length="115" mass="12453">MFKKAIISMLFAIGIFFAGMSSAAVMPNETQTMTPAFALGSEVPIDVAMETRGEWKIPGWGWLINKVEEMLVKAGIDATLDWLADMDIPTSVLQVILIAFTPQTACAPDVDGICE</sequence>
<protein>
    <submittedName>
        <fullName evidence="3">Uncharacterized protein</fullName>
    </submittedName>
</protein>
<evidence type="ECO:0000313" key="3">
    <source>
        <dbReference type="EMBL" id="VFK53355.1"/>
    </source>
</evidence>
<accession>A0A450ZHS4</accession>